<protein>
    <submittedName>
        <fullName evidence="2">Uncharacterized protein</fullName>
    </submittedName>
</protein>
<reference evidence="2 3" key="1">
    <citation type="journal article" date="2016" name="Int. J. Syst. Evol. Microbiol.">
        <title>Resolving the Complexity of Human Skin Metagenomes Using Single-Molecule Sequencing.</title>
        <authorList>
            <consortium name="NISC Comparative Sequencing Program"/>
            <person name="Tsai Y.C."/>
            <person name="Conlan S."/>
            <person name="Deming C."/>
            <person name="Segre J.A."/>
            <person name="Kong H.H."/>
            <person name="Korlach J."/>
            <person name="Oh J."/>
        </authorList>
    </citation>
    <scope>NUCLEOTIDE SEQUENCE [LARGE SCALE GENOMIC DNA]</scope>
    <source>
        <strain evidence="2 3">1B08</strain>
    </source>
</reference>
<accession>A0ABR5VA20</accession>
<name>A0ABR5VA20_9CORY</name>
<sequence>MGLHAAWAMSFLMGTILGDAPRAWVSALNYLGVIFLALYAYGRERIQIPEMR</sequence>
<keyword evidence="1" id="KW-0472">Membrane</keyword>
<gene>
    <name evidence="2" type="ORF">WM41_0870</name>
</gene>
<organism evidence="2 3">
    <name type="scientific">Corynebacterium simulans</name>
    <dbReference type="NCBI Taxonomy" id="146827"/>
    <lineage>
        <taxon>Bacteria</taxon>
        <taxon>Bacillati</taxon>
        <taxon>Actinomycetota</taxon>
        <taxon>Actinomycetes</taxon>
        <taxon>Mycobacteriales</taxon>
        <taxon>Corynebacteriaceae</taxon>
        <taxon>Corynebacterium</taxon>
    </lineage>
</organism>
<comment type="caution">
    <text evidence="2">The sequence shown here is derived from an EMBL/GenBank/DDBJ whole genome shotgun (WGS) entry which is preliminary data.</text>
</comment>
<keyword evidence="1" id="KW-1133">Transmembrane helix</keyword>
<evidence type="ECO:0000313" key="2">
    <source>
        <dbReference type="EMBL" id="KXU18459.1"/>
    </source>
</evidence>
<dbReference type="Proteomes" id="UP000070339">
    <property type="component" value="Unassembled WGS sequence"/>
</dbReference>
<feature type="transmembrane region" description="Helical" evidence="1">
    <location>
        <begin position="23"/>
        <end position="42"/>
    </location>
</feature>
<proteinExistence type="predicted"/>
<keyword evidence="1" id="KW-0812">Transmembrane</keyword>
<keyword evidence="3" id="KW-1185">Reference proteome</keyword>
<evidence type="ECO:0000256" key="1">
    <source>
        <dbReference type="SAM" id="Phobius"/>
    </source>
</evidence>
<dbReference type="EMBL" id="LTEB01000023">
    <property type="protein sequence ID" value="KXU18459.1"/>
    <property type="molecule type" value="Genomic_DNA"/>
</dbReference>
<evidence type="ECO:0000313" key="3">
    <source>
        <dbReference type="Proteomes" id="UP000070339"/>
    </source>
</evidence>